<comment type="caution">
    <text evidence="1">The sequence shown here is derived from an EMBL/GenBank/DDBJ whole genome shotgun (WGS) entry which is preliminary data.</text>
</comment>
<organism evidence="1 2">
    <name type="scientific">Candidatus Roizmanbacteria bacterium RIFCSPHIGHO2_12_FULL_41_11</name>
    <dbReference type="NCBI Taxonomy" id="1802052"/>
    <lineage>
        <taxon>Bacteria</taxon>
        <taxon>Candidatus Roizmaniibacteriota</taxon>
    </lineage>
</organism>
<evidence type="ECO:0000313" key="2">
    <source>
        <dbReference type="Proteomes" id="UP000176803"/>
    </source>
</evidence>
<reference evidence="1 2" key="1">
    <citation type="journal article" date="2016" name="Nat. Commun.">
        <title>Thousands of microbial genomes shed light on interconnected biogeochemical processes in an aquifer system.</title>
        <authorList>
            <person name="Anantharaman K."/>
            <person name="Brown C.T."/>
            <person name="Hug L.A."/>
            <person name="Sharon I."/>
            <person name="Castelle C.J."/>
            <person name="Probst A.J."/>
            <person name="Thomas B.C."/>
            <person name="Singh A."/>
            <person name="Wilkins M.J."/>
            <person name="Karaoz U."/>
            <person name="Brodie E.L."/>
            <person name="Williams K.H."/>
            <person name="Hubbard S.S."/>
            <person name="Banfield J.F."/>
        </authorList>
    </citation>
    <scope>NUCLEOTIDE SEQUENCE [LARGE SCALE GENOMIC DNA]</scope>
</reference>
<dbReference type="EMBL" id="MGAC01000024">
    <property type="protein sequence ID" value="OGK38013.1"/>
    <property type="molecule type" value="Genomic_DNA"/>
</dbReference>
<accession>A0A1F7I3V8</accession>
<protein>
    <submittedName>
        <fullName evidence="1">Uncharacterized protein</fullName>
    </submittedName>
</protein>
<dbReference type="AlphaFoldDB" id="A0A1F7I3V8"/>
<evidence type="ECO:0000313" key="1">
    <source>
        <dbReference type="EMBL" id="OGK38013.1"/>
    </source>
</evidence>
<sequence length="82" mass="8816">MSDCGKTDSTAFIPSTFGAVGDSLSPGKIGGRGATACNNTPAPAKTADDKNRLRVNVWNRLFSIICIRYVSYQYFLIHSTAV</sequence>
<proteinExistence type="predicted"/>
<gene>
    <name evidence="1" type="ORF">A3F03_00175</name>
</gene>
<name>A0A1F7I3V8_9BACT</name>
<dbReference type="Proteomes" id="UP000176803">
    <property type="component" value="Unassembled WGS sequence"/>
</dbReference>